<dbReference type="SFLD" id="SFLDG01067">
    <property type="entry name" value="SPASM/twitch_domain_containing"/>
    <property type="match status" value="1"/>
</dbReference>
<dbReference type="SUPFAM" id="SSF102114">
    <property type="entry name" value="Radical SAM enzymes"/>
    <property type="match status" value="1"/>
</dbReference>
<reference evidence="7 8" key="1">
    <citation type="submission" date="2022-04" db="EMBL/GenBank/DDBJ databases">
        <authorList>
            <person name="Ra J.-S."/>
            <person name="Kim S.-B."/>
        </authorList>
    </citation>
    <scope>NUCLEOTIDE SEQUENCE [LARGE SCALE GENOMIC DNA]</scope>
    <source>
        <strain evidence="7 8">MMS21-Er5</strain>
    </source>
</reference>
<keyword evidence="3" id="KW-0479">Metal-binding</keyword>
<keyword evidence="8" id="KW-1185">Reference proteome</keyword>
<dbReference type="PROSITE" id="PS51918">
    <property type="entry name" value="RADICAL_SAM"/>
    <property type="match status" value="1"/>
</dbReference>
<evidence type="ECO:0000256" key="2">
    <source>
        <dbReference type="ARBA" id="ARBA00022691"/>
    </source>
</evidence>
<evidence type="ECO:0000256" key="5">
    <source>
        <dbReference type="ARBA" id="ARBA00023014"/>
    </source>
</evidence>
<keyword evidence="4" id="KW-0408">Iron</keyword>
<dbReference type="InterPro" id="IPR012840">
    <property type="entry name" value="NrdG2"/>
</dbReference>
<keyword evidence="5" id="KW-0411">Iron-sulfur</keyword>
<proteinExistence type="predicted"/>
<dbReference type="Proteomes" id="UP000829998">
    <property type="component" value="Chromosome"/>
</dbReference>
<dbReference type="PANTHER" id="PTHR11228">
    <property type="entry name" value="RADICAL SAM DOMAIN PROTEIN"/>
    <property type="match status" value="1"/>
</dbReference>
<feature type="domain" description="Radical SAM core" evidence="6">
    <location>
        <begin position="32"/>
        <end position="242"/>
    </location>
</feature>
<dbReference type="NCBIfam" id="TIGR02495">
    <property type="entry name" value="NrdG2"/>
    <property type="match status" value="1"/>
</dbReference>
<name>A0ABY4LNQ8_9FLAO</name>
<dbReference type="InterPro" id="IPR013785">
    <property type="entry name" value="Aldolase_TIM"/>
</dbReference>
<dbReference type="SFLD" id="SFLDG01094">
    <property type="entry name" value="Uncharacterised_Radical_SAM_Su"/>
    <property type="match status" value="1"/>
</dbReference>
<evidence type="ECO:0000313" key="7">
    <source>
        <dbReference type="EMBL" id="UPZ14709.1"/>
    </source>
</evidence>
<comment type="cofactor">
    <cofactor evidence="1">
        <name>[4Fe-4S] cluster</name>
        <dbReference type="ChEBI" id="CHEBI:49883"/>
    </cofactor>
</comment>
<dbReference type="CDD" id="cd01335">
    <property type="entry name" value="Radical_SAM"/>
    <property type="match status" value="1"/>
</dbReference>
<protein>
    <submittedName>
        <fullName evidence="7">Anaerobic ribonucleoside-triphosphate reductase activating protein</fullName>
    </submittedName>
</protein>
<dbReference type="PANTHER" id="PTHR11228:SF27">
    <property type="entry name" value="GLYCYL-RADICAL ENZYME ACTIVATING ENZYME MJ1227-RELATED"/>
    <property type="match status" value="1"/>
</dbReference>
<evidence type="ECO:0000256" key="1">
    <source>
        <dbReference type="ARBA" id="ARBA00001966"/>
    </source>
</evidence>
<organism evidence="7 8">
    <name type="scientific">Flavobacterium humidisoli</name>
    <dbReference type="NCBI Taxonomy" id="2937442"/>
    <lineage>
        <taxon>Bacteria</taxon>
        <taxon>Pseudomonadati</taxon>
        <taxon>Bacteroidota</taxon>
        <taxon>Flavobacteriia</taxon>
        <taxon>Flavobacteriales</taxon>
        <taxon>Flavobacteriaceae</taxon>
        <taxon>Flavobacterium</taxon>
    </lineage>
</organism>
<evidence type="ECO:0000256" key="4">
    <source>
        <dbReference type="ARBA" id="ARBA00023004"/>
    </source>
</evidence>
<sequence length="242" mass="27667">MEKKVNTNSVPISKKALSIKGIFSLTPFTLLDYPHKTACIVWFAGCNMRCLYCYNPEIVLGKGKIDFDSVLLFLKTRKGLLDGVVLSGGECTLHKKIIDFIKEIKAMGFEVKIDTNGSNPKILNSLIRDQLIDYVALDYKSLPHTFKKLTQSGLFSEFEESLQLLIQSKIPFEIRTTFHSSLIKENDFVNMIAYLESKNFEGNYYVQHFMNNVPTLSKLDDSNKEIQLKDFSTPKIKVIFRD</sequence>
<dbReference type="InterPro" id="IPR058240">
    <property type="entry name" value="rSAM_sf"/>
</dbReference>
<dbReference type="Gene3D" id="3.20.20.70">
    <property type="entry name" value="Aldolase class I"/>
    <property type="match status" value="1"/>
</dbReference>
<dbReference type="RefSeq" id="WP_248726980.1">
    <property type="nucleotide sequence ID" value="NZ_CP096829.1"/>
</dbReference>
<dbReference type="Pfam" id="PF04055">
    <property type="entry name" value="Radical_SAM"/>
    <property type="match status" value="1"/>
</dbReference>
<evidence type="ECO:0000259" key="6">
    <source>
        <dbReference type="PROSITE" id="PS51918"/>
    </source>
</evidence>
<gene>
    <name evidence="7" type="ORF">M0M44_18325</name>
</gene>
<dbReference type="EMBL" id="CP096829">
    <property type="protein sequence ID" value="UPZ14709.1"/>
    <property type="molecule type" value="Genomic_DNA"/>
</dbReference>
<dbReference type="InterPro" id="IPR050377">
    <property type="entry name" value="Radical_SAM_PqqE_MftC-like"/>
</dbReference>
<dbReference type="InterPro" id="IPR007197">
    <property type="entry name" value="rSAM"/>
</dbReference>
<accession>A0ABY4LNQ8</accession>
<keyword evidence="2" id="KW-0949">S-adenosyl-L-methionine</keyword>
<dbReference type="SFLD" id="SFLDS00029">
    <property type="entry name" value="Radical_SAM"/>
    <property type="match status" value="1"/>
</dbReference>
<evidence type="ECO:0000313" key="8">
    <source>
        <dbReference type="Proteomes" id="UP000829998"/>
    </source>
</evidence>
<evidence type="ECO:0000256" key="3">
    <source>
        <dbReference type="ARBA" id="ARBA00022723"/>
    </source>
</evidence>